<gene>
    <name evidence="1" type="ORF">L3Q82_013818</name>
</gene>
<evidence type="ECO:0000313" key="2">
    <source>
        <dbReference type="Proteomes" id="UP000831701"/>
    </source>
</evidence>
<dbReference type="EMBL" id="CM041547">
    <property type="protein sequence ID" value="KAI3359828.1"/>
    <property type="molecule type" value="Genomic_DNA"/>
</dbReference>
<reference evidence="1" key="1">
    <citation type="submission" date="2022-04" db="EMBL/GenBank/DDBJ databases">
        <title>Jade perch genome.</title>
        <authorList>
            <person name="Chao B."/>
        </authorList>
    </citation>
    <scope>NUCLEOTIDE SEQUENCE</scope>
    <source>
        <strain evidence="1">CB-2022</strain>
    </source>
</reference>
<organism evidence="1 2">
    <name type="scientific">Scortum barcoo</name>
    <name type="common">barcoo grunter</name>
    <dbReference type="NCBI Taxonomy" id="214431"/>
    <lineage>
        <taxon>Eukaryota</taxon>
        <taxon>Metazoa</taxon>
        <taxon>Chordata</taxon>
        <taxon>Craniata</taxon>
        <taxon>Vertebrata</taxon>
        <taxon>Euteleostomi</taxon>
        <taxon>Actinopterygii</taxon>
        <taxon>Neopterygii</taxon>
        <taxon>Teleostei</taxon>
        <taxon>Neoteleostei</taxon>
        <taxon>Acanthomorphata</taxon>
        <taxon>Eupercaria</taxon>
        <taxon>Centrarchiformes</taxon>
        <taxon>Terapontoidei</taxon>
        <taxon>Terapontidae</taxon>
        <taxon>Scortum</taxon>
    </lineage>
</organism>
<sequence length="428" mass="48636">MNHKSKKRIKEAKRSARPELKDSSDWIKHGYHESFDLSHLTVKDTVERVDTHHLTPEEFIQRFERPYKPVVLLNCQENWPAREKWTLERLKRKYRNQKFKCGEDNDGYSVKMKMKYYMEYLETTKDDSPLYIFDSSYGEHADGRYRQTPQAAGLFGGTTRCPSSSGTTCSSSQGRSADRRTDVKKVGASGVPRLRRILGWFVMGPARSGTGIHIDPLGTSAWNALVQGHKRWCLFPTNTPRELIKVTREDGGNQQDEAITWFNVVYPRTQQPNWPPEFTPLEILQRPGETVFVPGGWWHVVLNLDTTIAVTQNFASTTNFPIVWHKTVRGRPKLSRKWYRILKQERPDLAALADKVDLQESTGIASDSSSDSSSSSSSSSSDSDSDAESGSEDAMSHRRKKRRTCGMTANGDTSSKDDCVSKERSSSR</sequence>
<proteinExistence type="predicted"/>
<keyword evidence="2" id="KW-1185">Reference proteome</keyword>
<accession>A0ACB8VZ78</accession>
<name>A0ACB8VZ78_9TELE</name>
<comment type="caution">
    <text evidence="1">The sequence shown here is derived from an EMBL/GenBank/DDBJ whole genome shotgun (WGS) entry which is preliminary data.</text>
</comment>
<protein>
    <submittedName>
        <fullName evidence="1">Uncharacterized protein</fullName>
    </submittedName>
</protein>
<dbReference type="Proteomes" id="UP000831701">
    <property type="component" value="Chromosome 17"/>
</dbReference>
<evidence type="ECO:0000313" key="1">
    <source>
        <dbReference type="EMBL" id="KAI3359828.1"/>
    </source>
</evidence>